<reference evidence="2" key="1">
    <citation type="submission" date="2020-06" db="EMBL/GenBank/DDBJ databases">
        <authorList>
            <person name="Li T."/>
            <person name="Hu X."/>
            <person name="Zhang T."/>
            <person name="Song X."/>
            <person name="Zhang H."/>
            <person name="Dai N."/>
            <person name="Sheng W."/>
            <person name="Hou X."/>
            <person name="Wei L."/>
        </authorList>
    </citation>
    <scope>NUCLEOTIDE SEQUENCE</scope>
    <source>
        <strain evidence="2">G02</strain>
        <tissue evidence="2">Leaf</tissue>
    </source>
</reference>
<proteinExistence type="predicted"/>
<comment type="caution">
    <text evidence="2">The sequence shown here is derived from an EMBL/GenBank/DDBJ whole genome shotgun (WGS) entry which is preliminary data.</text>
</comment>
<gene>
    <name evidence="2" type="ORF">Sradi_2999100</name>
</gene>
<evidence type="ECO:0000256" key="1">
    <source>
        <dbReference type="SAM" id="MobiDB-lite"/>
    </source>
</evidence>
<dbReference type="EMBL" id="JACGWJ010000012">
    <property type="protein sequence ID" value="KAL0386048.1"/>
    <property type="molecule type" value="Genomic_DNA"/>
</dbReference>
<accession>A0AAW2S114</accession>
<protein>
    <submittedName>
        <fullName evidence="2">Uncharacterized protein</fullName>
    </submittedName>
</protein>
<dbReference type="AlphaFoldDB" id="A0AAW2S114"/>
<feature type="region of interest" description="Disordered" evidence="1">
    <location>
        <begin position="32"/>
        <end position="59"/>
    </location>
</feature>
<reference evidence="2" key="2">
    <citation type="journal article" date="2024" name="Plant">
        <title>Genomic evolution and insights into agronomic trait innovations of Sesamum species.</title>
        <authorList>
            <person name="Miao H."/>
            <person name="Wang L."/>
            <person name="Qu L."/>
            <person name="Liu H."/>
            <person name="Sun Y."/>
            <person name="Le M."/>
            <person name="Wang Q."/>
            <person name="Wei S."/>
            <person name="Zheng Y."/>
            <person name="Lin W."/>
            <person name="Duan Y."/>
            <person name="Cao H."/>
            <person name="Xiong S."/>
            <person name="Wang X."/>
            <person name="Wei L."/>
            <person name="Li C."/>
            <person name="Ma Q."/>
            <person name="Ju M."/>
            <person name="Zhao R."/>
            <person name="Li G."/>
            <person name="Mu C."/>
            <person name="Tian Q."/>
            <person name="Mei H."/>
            <person name="Zhang T."/>
            <person name="Gao T."/>
            <person name="Zhang H."/>
        </authorList>
    </citation>
    <scope>NUCLEOTIDE SEQUENCE</scope>
    <source>
        <strain evidence="2">G02</strain>
    </source>
</reference>
<sequence length="77" mass="8409">MKVKFPTPGGVGEVQGDPLQSRRCYVEAIRKGQKGSVDEAPDQIPLSKKGKTPEGENPGELKALLRFSQQKNCLTLK</sequence>
<organism evidence="2">
    <name type="scientific">Sesamum radiatum</name>
    <name type="common">Black benniseed</name>
    <dbReference type="NCBI Taxonomy" id="300843"/>
    <lineage>
        <taxon>Eukaryota</taxon>
        <taxon>Viridiplantae</taxon>
        <taxon>Streptophyta</taxon>
        <taxon>Embryophyta</taxon>
        <taxon>Tracheophyta</taxon>
        <taxon>Spermatophyta</taxon>
        <taxon>Magnoliopsida</taxon>
        <taxon>eudicotyledons</taxon>
        <taxon>Gunneridae</taxon>
        <taxon>Pentapetalae</taxon>
        <taxon>asterids</taxon>
        <taxon>lamiids</taxon>
        <taxon>Lamiales</taxon>
        <taxon>Pedaliaceae</taxon>
        <taxon>Sesamum</taxon>
    </lineage>
</organism>
<evidence type="ECO:0000313" key="2">
    <source>
        <dbReference type="EMBL" id="KAL0386048.1"/>
    </source>
</evidence>
<name>A0AAW2S114_SESRA</name>